<dbReference type="AlphaFoldDB" id="A0A6N7VD72"/>
<sequence>MTENKTSDAQLRASRKWDAKNPDVKKKSRNKSGCKAYIRDWANEEDLLEVEEWIRLRRENL</sequence>
<accession>A0A6N7VD72</accession>
<proteinExistence type="predicted"/>
<feature type="region of interest" description="Disordered" evidence="1">
    <location>
        <begin position="1"/>
        <end position="30"/>
    </location>
</feature>
<name>A0A6N7VD72_9FIRM</name>
<organism evidence="2 3">
    <name type="scientific">Anaerococcus porci</name>
    <dbReference type="NCBI Taxonomy" id="2652269"/>
    <lineage>
        <taxon>Bacteria</taxon>
        <taxon>Bacillati</taxon>
        <taxon>Bacillota</taxon>
        <taxon>Tissierellia</taxon>
        <taxon>Tissierellales</taxon>
        <taxon>Peptoniphilaceae</taxon>
        <taxon>Anaerococcus</taxon>
    </lineage>
</organism>
<dbReference type="Proteomes" id="UP000441925">
    <property type="component" value="Unassembled WGS sequence"/>
</dbReference>
<evidence type="ECO:0000256" key="1">
    <source>
        <dbReference type="SAM" id="MobiDB-lite"/>
    </source>
</evidence>
<evidence type="ECO:0000313" key="2">
    <source>
        <dbReference type="EMBL" id="MSS77398.1"/>
    </source>
</evidence>
<protein>
    <submittedName>
        <fullName evidence="2">Uncharacterized protein</fullName>
    </submittedName>
</protein>
<dbReference type="RefSeq" id="WP_154539482.1">
    <property type="nucleotide sequence ID" value="NZ_VULQ01000002.1"/>
</dbReference>
<keyword evidence="3" id="KW-1185">Reference proteome</keyword>
<dbReference type="EMBL" id="VULQ01000002">
    <property type="protein sequence ID" value="MSS77398.1"/>
    <property type="molecule type" value="Genomic_DNA"/>
</dbReference>
<evidence type="ECO:0000313" key="3">
    <source>
        <dbReference type="Proteomes" id="UP000441925"/>
    </source>
</evidence>
<gene>
    <name evidence="2" type="ORF">FYJ26_03035</name>
</gene>
<comment type="caution">
    <text evidence="2">The sequence shown here is derived from an EMBL/GenBank/DDBJ whole genome shotgun (WGS) entry which is preliminary data.</text>
</comment>
<feature type="compositionally biased region" description="Basic and acidic residues" evidence="1">
    <location>
        <begin position="15"/>
        <end position="25"/>
    </location>
</feature>
<reference evidence="2 3" key="1">
    <citation type="submission" date="2019-08" db="EMBL/GenBank/DDBJ databases">
        <title>In-depth cultivation of the pig gut microbiome towards novel bacterial diversity and tailored functional studies.</title>
        <authorList>
            <person name="Wylensek D."/>
            <person name="Hitch T.C.A."/>
            <person name="Clavel T."/>
        </authorList>
    </citation>
    <scope>NUCLEOTIDE SEQUENCE [LARGE SCALE GENOMIC DNA]</scope>
    <source>
        <strain evidence="2 3">WCA-380-WT-2B</strain>
    </source>
</reference>